<keyword evidence="2" id="KW-1185">Reference proteome</keyword>
<dbReference type="HOGENOM" id="CLU_3153823_0_0_4"/>
<proteinExistence type="predicted"/>
<evidence type="ECO:0000313" key="1">
    <source>
        <dbReference type="EMBL" id="EEP69432.1"/>
    </source>
</evidence>
<gene>
    <name evidence="1" type="ORF">GCWU000324_01346</name>
</gene>
<protein>
    <submittedName>
        <fullName evidence="1">Uncharacterized protein</fullName>
    </submittedName>
</protein>
<dbReference type="AlphaFoldDB" id="C4GGS7"/>
<organism evidence="1 2">
    <name type="scientific">Kingella oralis ATCC 51147</name>
    <dbReference type="NCBI Taxonomy" id="629741"/>
    <lineage>
        <taxon>Bacteria</taxon>
        <taxon>Pseudomonadati</taxon>
        <taxon>Pseudomonadota</taxon>
        <taxon>Betaproteobacteria</taxon>
        <taxon>Neisseriales</taxon>
        <taxon>Neisseriaceae</taxon>
        <taxon>Kingella</taxon>
    </lineage>
</organism>
<dbReference type="EMBL" id="ACJW02000002">
    <property type="protein sequence ID" value="EEP69432.1"/>
    <property type="molecule type" value="Genomic_DNA"/>
</dbReference>
<comment type="caution">
    <text evidence="1">The sequence shown here is derived from an EMBL/GenBank/DDBJ whole genome shotgun (WGS) entry which is preliminary data.</text>
</comment>
<dbReference type="Proteomes" id="UP000003009">
    <property type="component" value="Unassembled WGS sequence"/>
</dbReference>
<accession>C4GGS7</accession>
<evidence type="ECO:0000313" key="2">
    <source>
        <dbReference type="Proteomes" id="UP000003009"/>
    </source>
</evidence>
<reference evidence="1" key="1">
    <citation type="submission" date="2009-04" db="EMBL/GenBank/DDBJ databases">
        <authorList>
            <person name="Weinstock G."/>
            <person name="Sodergren E."/>
            <person name="Clifton S."/>
            <person name="Fulton L."/>
            <person name="Fulton B."/>
            <person name="Courtney L."/>
            <person name="Fronick C."/>
            <person name="Harrison M."/>
            <person name="Strong C."/>
            <person name="Farmer C."/>
            <person name="Delahaunty K."/>
            <person name="Markovic C."/>
            <person name="Hall O."/>
            <person name="Minx P."/>
            <person name="Tomlinson C."/>
            <person name="Mitreva M."/>
            <person name="Nelson J."/>
            <person name="Hou S."/>
            <person name="Wollam A."/>
            <person name="Pepin K.H."/>
            <person name="Johnson M."/>
            <person name="Bhonagiri V."/>
            <person name="Nash W.E."/>
            <person name="Warren W."/>
            <person name="Chinwalla A."/>
            <person name="Mardis E.R."/>
            <person name="Wilson R.K."/>
        </authorList>
    </citation>
    <scope>NUCLEOTIDE SEQUENCE [LARGE SCALE GENOMIC DNA]</scope>
    <source>
        <strain evidence="1">ATCC 51147</strain>
    </source>
</reference>
<sequence length="48" mass="5322">MPTHFSGCLIVQTKGSLKNNPMAHGRLADILATSRCRSIFRFSGCLER</sequence>
<name>C4GGS7_9NEIS</name>